<keyword evidence="9" id="KW-1185">Reference proteome</keyword>
<evidence type="ECO:0000256" key="1">
    <source>
        <dbReference type="ARBA" id="ARBA00004123"/>
    </source>
</evidence>
<evidence type="ECO:0000256" key="5">
    <source>
        <dbReference type="ARBA" id="ARBA00022833"/>
    </source>
</evidence>
<dbReference type="InterPro" id="IPR036236">
    <property type="entry name" value="Znf_C2H2_sf"/>
</dbReference>
<reference evidence="10" key="2">
    <citation type="submission" date="2025-08" db="UniProtKB">
        <authorList>
            <consortium name="RefSeq"/>
        </authorList>
    </citation>
    <scope>IDENTIFICATION</scope>
</reference>
<dbReference type="InterPro" id="IPR050331">
    <property type="entry name" value="Zinc_finger"/>
</dbReference>
<evidence type="ECO:0000259" key="8">
    <source>
        <dbReference type="PROSITE" id="PS50157"/>
    </source>
</evidence>
<dbReference type="SMART" id="SM00355">
    <property type="entry name" value="ZnF_C2H2"/>
    <property type="match status" value="8"/>
</dbReference>
<dbReference type="RefSeq" id="XP_065646687.1">
    <property type="nucleotide sequence ID" value="XM_065790615.1"/>
</dbReference>
<organism evidence="9 10">
    <name type="scientific">Hydra vulgaris</name>
    <name type="common">Hydra</name>
    <name type="synonym">Hydra attenuata</name>
    <dbReference type="NCBI Taxonomy" id="6087"/>
    <lineage>
        <taxon>Eukaryota</taxon>
        <taxon>Metazoa</taxon>
        <taxon>Cnidaria</taxon>
        <taxon>Hydrozoa</taxon>
        <taxon>Hydroidolina</taxon>
        <taxon>Anthoathecata</taxon>
        <taxon>Aplanulata</taxon>
        <taxon>Hydridae</taxon>
        <taxon>Hydra</taxon>
    </lineage>
</organism>
<evidence type="ECO:0000256" key="4">
    <source>
        <dbReference type="ARBA" id="ARBA00022771"/>
    </source>
</evidence>
<dbReference type="PANTHER" id="PTHR16515:SF49">
    <property type="entry name" value="GASTRULA ZINC FINGER PROTEIN XLCGF49.1-LIKE-RELATED"/>
    <property type="match status" value="1"/>
</dbReference>
<feature type="domain" description="C2H2-type" evidence="8">
    <location>
        <begin position="209"/>
        <end position="236"/>
    </location>
</feature>
<keyword evidence="6" id="KW-0539">Nucleus</keyword>
<keyword evidence="2" id="KW-0479">Metal-binding</keyword>
<evidence type="ECO:0000256" key="2">
    <source>
        <dbReference type="ARBA" id="ARBA00022723"/>
    </source>
</evidence>
<keyword evidence="4 7" id="KW-0863">Zinc-finger</keyword>
<dbReference type="Gene3D" id="3.30.160.60">
    <property type="entry name" value="Classic Zinc Finger"/>
    <property type="match status" value="6"/>
</dbReference>
<sequence>MDLTQTGLKSSILVTEVVGTVNEHFNIDTKSNNIGLVYSCLECNSVFQEAVSLNLHINSKHSSSKKYVCEECDAMFFSSYKFKLHCSSKHNIVRPFKCGICINSYSNISALKIHLRSHEENPPSFKCTLCGRSFATKSSLKTHSLRHGSEMPHICDVCNKSFAIKGDLRTHYLKHDPIPQFKCEFCTKAFPRKGNLIRHMRKHTGEKPYVCLYCEKRFSRSENCREHQRTHTNEKRFMCNICGACFSDSGNFCKHKKQKCNKKAFNLVKSDKKSKNLSTNIKFSRDTLEKSLDFVAVKTCHNANENIVYRSHVELSDSNLFPDASSTSFCENIQIAYHADIIEQVIHPDKFLNGQSSNTDAQSVIPLNNEKTSEDGRTDGHTFFLVDHFDPNFSFNNDSNLFIDSSIFLQQQNESDFQSTLYNDDKQFNRVSQTANLLLENSEYYCEDDNEIDTNKFLNDDYLLTKKNAVDAHNGP</sequence>
<dbReference type="PROSITE" id="PS50157">
    <property type="entry name" value="ZINC_FINGER_C2H2_2"/>
    <property type="match status" value="8"/>
</dbReference>
<feature type="domain" description="C2H2-type" evidence="8">
    <location>
        <begin position="237"/>
        <end position="264"/>
    </location>
</feature>
<dbReference type="PANTHER" id="PTHR16515">
    <property type="entry name" value="PR DOMAIN ZINC FINGER PROTEIN"/>
    <property type="match status" value="1"/>
</dbReference>
<evidence type="ECO:0000256" key="6">
    <source>
        <dbReference type="ARBA" id="ARBA00023242"/>
    </source>
</evidence>
<dbReference type="Pfam" id="PF00096">
    <property type="entry name" value="zf-C2H2"/>
    <property type="match status" value="4"/>
</dbReference>
<keyword evidence="3" id="KW-0677">Repeat</keyword>
<accession>A0ABM4BCN2</accession>
<feature type="domain" description="C2H2-type" evidence="8">
    <location>
        <begin position="67"/>
        <end position="95"/>
    </location>
</feature>
<comment type="subcellular location">
    <subcellularLocation>
        <location evidence="1">Nucleus</location>
    </subcellularLocation>
</comment>
<feature type="domain" description="C2H2-type" evidence="8">
    <location>
        <begin position="125"/>
        <end position="152"/>
    </location>
</feature>
<keyword evidence="5" id="KW-0862">Zinc</keyword>
<dbReference type="InterPro" id="IPR013087">
    <property type="entry name" value="Znf_C2H2_type"/>
</dbReference>
<evidence type="ECO:0000313" key="10">
    <source>
        <dbReference type="RefSeq" id="XP_065646687.1"/>
    </source>
</evidence>
<protein>
    <submittedName>
        <fullName evidence="10">Oocyte zinc finger protein XlCOF20 isoform X2</fullName>
    </submittedName>
</protein>
<dbReference type="SUPFAM" id="SSF57667">
    <property type="entry name" value="beta-beta-alpha zinc fingers"/>
    <property type="match status" value="5"/>
</dbReference>
<dbReference type="Pfam" id="PF13894">
    <property type="entry name" value="zf-C2H2_4"/>
    <property type="match status" value="1"/>
</dbReference>
<gene>
    <name evidence="10" type="primary">LOC124812196</name>
</gene>
<dbReference type="PROSITE" id="PS00028">
    <property type="entry name" value="ZINC_FINGER_C2H2_1"/>
    <property type="match status" value="6"/>
</dbReference>
<evidence type="ECO:0000256" key="7">
    <source>
        <dbReference type="PROSITE-ProRule" id="PRU00042"/>
    </source>
</evidence>
<feature type="domain" description="C2H2-type" evidence="8">
    <location>
        <begin position="38"/>
        <end position="66"/>
    </location>
</feature>
<dbReference type="GeneID" id="124812196"/>
<evidence type="ECO:0000313" key="9">
    <source>
        <dbReference type="Proteomes" id="UP001652625"/>
    </source>
</evidence>
<feature type="domain" description="C2H2-type" evidence="8">
    <location>
        <begin position="181"/>
        <end position="208"/>
    </location>
</feature>
<name>A0ABM4BCN2_HYDVU</name>
<evidence type="ECO:0000256" key="3">
    <source>
        <dbReference type="ARBA" id="ARBA00022737"/>
    </source>
</evidence>
<dbReference type="Proteomes" id="UP001652625">
    <property type="component" value="Chromosome 02"/>
</dbReference>
<reference evidence="9" key="1">
    <citation type="submission" date="2025-05" db="UniProtKB">
        <authorList>
            <consortium name="RefSeq"/>
        </authorList>
    </citation>
    <scope>NUCLEOTIDE SEQUENCE [LARGE SCALE GENOMIC DNA]</scope>
</reference>
<proteinExistence type="predicted"/>
<feature type="domain" description="C2H2-type" evidence="8">
    <location>
        <begin position="96"/>
        <end position="123"/>
    </location>
</feature>
<feature type="domain" description="C2H2-type" evidence="8">
    <location>
        <begin position="153"/>
        <end position="175"/>
    </location>
</feature>